<dbReference type="Pfam" id="PF01817">
    <property type="entry name" value="CM_2"/>
    <property type="match status" value="1"/>
</dbReference>
<evidence type="ECO:0000313" key="4">
    <source>
        <dbReference type="EMBL" id="VVM08117.1"/>
    </source>
</evidence>
<dbReference type="PANTHER" id="PTHR38041:SF1">
    <property type="entry name" value="CHORISMATE MUTASE"/>
    <property type="match status" value="1"/>
</dbReference>
<organism evidence="4 5">
    <name type="scientific">Methylacidimicrobium tartarophylax</name>
    <dbReference type="NCBI Taxonomy" id="1041768"/>
    <lineage>
        <taxon>Bacteria</taxon>
        <taxon>Pseudomonadati</taxon>
        <taxon>Verrucomicrobiota</taxon>
        <taxon>Methylacidimicrobium</taxon>
    </lineage>
</organism>
<proteinExistence type="predicted"/>
<protein>
    <recommendedName>
        <fullName evidence="1">chorismate mutase</fullName>
        <ecNumber evidence="1">5.4.99.5</ecNumber>
    </recommendedName>
</protein>
<keyword evidence="2" id="KW-0413">Isomerase</keyword>
<name>A0A5E6MF48_9BACT</name>
<dbReference type="InterPro" id="IPR002701">
    <property type="entry name" value="CM_II_prokaryot"/>
</dbReference>
<dbReference type="InterPro" id="IPR036263">
    <property type="entry name" value="Chorismate_II_sf"/>
</dbReference>
<dbReference type="GO" id="GO:0046417">
    <property type="term" value="P:chorismate metabolic process"/>
    <property type="evidence" value="ECO:0007669"/>
    <property type="project" value="InterPro"/>
</dbReference>
<dbReference type="PROSITE" id="PS51168">
    <property type="entry name" value="CHORISMATE_MUT_2"/>
    <property type="match status" value="1"/>
</dbReference>
<evidence type="ECO:0000256" key="2">
    <source>
        <dbReference type="ARBA" id="ARBA00023235"/>
    </source>
</evidence>
<dbReference type="PANTHER" id="PTHR38041">
    <property type="entry name" value="CHORISMATE MUTASE"/>
    <property type="match status" value="1"/>
</dbReference>
<keyword evidence="5" id="KW-1185">Reference proteome</keyword>
<dbReference type="SMART" id="SM00830">
    <property type="entry name" value="CM_2"/>
    <property type="match status" value="1"/>
</dbReference>
<dbReference type="SUPFAM" id="SSF48600">
    <property type="entry name" value="Chorismate mutase II"/>
    <property type="match status" value="1"/>
</dbReference>
<dbReference type="InterPro" id="IPR051331">
    <property type="entry name" value="Chorismate_mutase-related"/>
</dbReference>
<accession>A0A5E6MF48</accession>
<dbReference type="AlphaFoldDB" id="A0A5E6MF48"/>
<feature type="domain" description="Chorismate mutase" evidence="3">
    <location>
        <begin position="5"/>
        <end position="95"/>
    </location>
</feature>
<reference evidence="4 5" key="1">
    <citation type="submission" date="2019-09" db="EMBL/GenBank/DDBJ databases">
        <authorList>
            <person name="Cremers G."/>
        </authorList>
    </citation>
    <scope>NUCLEOTIDE SEQUENCE [LARGE SCALE GENOMIC DNA]</scope>
    <source>
        <strain evidence="4">4A</strain>
    </source>
</reference>
<sequence>MDSDATSLGEIDRLRRRLDEMDRQLLALLNQRMEVAKRIGERKRRESQLIFDPIREETVIRDLVKQDAGSLSPLGIRAIFQEIFSLSRAQQGVLRIGCCGGAAGLLAAHLRFGSSDEYRMIRSAEEGKRLLVEESIDILVLPKQRLLDWSHWFTGKPDGHLPVTVCGESDLPDLLANHRMGRYSRFYIIRLGTEPIRPQEGSQSLKAVFLLSGCSREATDPWQHRFGGCWAQTTPCAGGEEPPDAGALVRLWEVFDPPPVEMLQEGCREIYGDSAWIVLLGTYPVSSGSRL</sequence>
<gene>
    <name evidence="4" type="ORF">MAMT_02118</name>
</gene>
<dbReference type="GO" id="GO:0004106">
    <property type="term" value="F:chorismate mutase activity"/>
    <property type="evidence" value="ECO:0007669"/>
    <property type="project" value="UniProtKB-EC"/>
</dbReference>
<dbReference type="OrthoDB" id="9802281at2"/>
<dbReference type="EMBL" id="CABFVA020000119">
    <property type="protein sequence ID" value="VVM08117.1"/>
    <property type="molecule type" value="Genomic_DNA"/>
</dbReference>
<dbReference type="GO" id="GO:0009697">
    <property type="term" value="P:salicylic acid biosynthetic process"/>
    <property type="evidence" value="ECO:0007669"/>
    <property type="project" value="TreeGrafter"/>
</dbReference>
<evidence type="ECO:0000259" key="3">
    <source>
        <dbReference type="PROSITE" id="PS51168"/>
    </source>
</evidence>
<dbReference type="Gene3D" id="1.20.59.10">
    <property type="entry name" value="Chorismate mutase"/>
    <property type="match status" value="1"/>
</dbReference>
<dbReference type="RefSeq" id="WP_142660948.1">
    <property type="nucleotide sequence ID" value="NZ_CABFVA020000119.1"/>
</dbReference>
<dbReference type="Proteomes" id="UP000334923">
    <property type="component" value="Unassembled WGS sequence"/>
</dbReference>
<dbReference type="EC" id="5.4.99.5" evidence="1"/>
<evidence type="ECO:0000313" key="5">
    <source>
        <dbReference type="Proteomes" id="UP000334923"/>
    </source>
</evidence>
<evidence type="ECO:0000256" key="1">
    <source>
        <dbReference type="ARBA" id="ARBA00012404"/>
    </source>
</evidence>
<dbReference type="InterPro" id="IPR036979">
    <property type="entry name" value="CM_dom_sf"/>
</dbReference>